<keyword evidence="2" id="KW-1185">Reference proteome</keyword>
<dbReference type="HOGENOM" id="CLU_128476_0_0_1"/>
<dbReference type="Gramene" id="EOY08656">
    <property type="protein sequence ID" value="EOY08656"/>
    <property type="gene ID" value="TCM_023572"/>
</dbReference>
<gene>
    <name evidence="1" type="ORF">TCM_023572</name>
</gene>
<evidence type="ECO:0000313" key="1">
    <source>
        <dbReference type="EMBL" id="EOY08656.1"/>
    </source>
</evidence>
<name>A0A061EV57_THECC</name>
<proteinExistence type="predicted"/>
<organism evidence="1 2">
    <name type="scientific">Theobroma cacao</name>
    <name type="common">Cacao</name>
    <name type="synonym">Cocoa</name>
    <dbReference type="NCBI Taxonomy" id="3641"/>
    <lineage>
        <taxon>Eukaryota</taxon>
        <taxon>Viridiplantae</taxon>
        <taxon>Streptophyta</taxon>
        <taxon>Embryophyta</taxon>
        <taxon>Tracheophyta</taxon>
        <taxon>Spermatophyta</taxon>
        <taxon>Magnoliopsida</taxon>
        <taxon>eudicotyledons</taxon>
        <taxon>Gunneridae</taxon>
        <taxon>Pentapetalae</taxon>
        <taxon>rosids</taxon>
        <taxon>malvids</taxon>
        <taxon>Malvales</taxon>
        <taxon>Malvaceae</taxon>
        <taxon>Byttnerioideae</taxon>
        <taxon>Theobroma</taxon>
    </lineage>
</organism>
<dbReference type="EMBL" id="CM001883">
    <property type="protein sequence ID" value="EOY08656.1"/>
    <property type="molecule type" value="Genomic_DNA"/>
</dbReference>
<dbReference type="InParanoid" id="A0A061EV57"/>
<dbReference type="Proteomes" id="UP000026915">
    <property type="component" value="Chromosome 5"/>
</dbReference>
<protein>
    <submittedName>
        <fullName evidence="1">Uncharacterized protein</fullName>
    </submittedName>
</protein>
<evidence type="ECO:0000313" key="2">
    <source>
        <dbReference type="Proteomes" id="UP000026915"/>
    </source>
</evidence>
<accession>A0A061EV57</accession>
<dbReference type="AlphaFoldDB" id="A0A061EV57"/>
<sequence>MKRKRERKNRERGRAKRMVLLHFEEGKREFLLQFWRKKNAENFEAGKLIFLKLIAGIFEVSMADFGAENSRFLLLKLCEFAAGIFGGFAAIKGSKVLPICVEKLELFAANLFRKIVQKNWSCLYRKIGVVCYRKIGAVCVEKSELFAANLCRKIGQHCAANLREKK</sequence>
<reference evidence="1 2" key="1">
    <citation type="journal article" date="2013" name="Genome Biol.">
        <title>The genome sequence of the most widely cultivated cacao type and its use to identify candidate genes regulating pod color.</title>
        <authorList>
            <person name="Motamayor J.C."/>
            <person name="Mockaitis K."/>
            <person name="Schmutz J."/>
            <person name="Haiminen N."/>
            <person name="Iii D.L."/>
            <person name="Cornejo O."/>
            <person name="Findley S.D."/>
            <person name="Zheng P."/>
            <person name="Utro F."/>
            <person name="Royaert S."/>
            <person name="Saski C."/>
            <person name="Jenkins J."/>
            <person name="Podicheti R."/>
            <person name="Zhao M."/>
            <person name="Scheffler B.E."/>
            <person name="Stack J.C."/>
            <person name="Feltus F.A."/>
            <person name="Mustiga G.M."/>
            <person name="Amores F."/>
            <person name="Phillips W."/>
            <person name="Marelli J.P."/>
            <person name="May G.D."/>
            <person name="Shapiro H."/>
            <person name="Ma J."/>
            <person name="Bustamante C.D."/>
            <person name="Schnell R.J."/>
            <person name="Main D."/>
            <person name="Gilbert D."/>
            <person name="Parida L."/>
            <person name="Kuhn D.N."/>
        </authorList>
    </citation>
    <scope>NUCLEOTIDE SEQUENCE [LARGE SCALE GENOMIC DNA]</scope>
    <source>
        <strain evidence="2">cv. Matina 1-6</strain>
    </source>
</reference>